<comment type="similarity">
    <text evidence="1">Belongs to the thioesterase family.</text>
</comment>
<dbReference type="PANTHER" id="PTHR11487:SF0">
    <property type="entry name" value="S-ACYL FATTY ACID SYNTHASE THIOESTERASE, MEDIUM CHAIN"/>
    <property type="match status" value="1"/>
</dbReference>
<protein>
    <submittedName>
        <fullName evidence="3">Pyochelin biosynthetic protein PchC</fullName>
    </submittedName>
</protein>
<dbReference type="InterPro" id="IPR012223">
    <property type="entry name" value="TEII"/>
</dbReference>
<keyword evidence="4" id="KW-1185">Reference proteome</keyword>
<evidence type="ECO:0000259" key="2">
    <source>
        <dbReference type="Pfam" id="PF00975"/>
    </source>
</evidence>
<dbReference type="RefSeq" id="WP_130342620.1">
    <property type="nucleotide sequence ID" value="NZ_SGWQ01000001.1"/>
</dbReference>
<dbReference type="Gene3D" id="3.40.50.1820">
    <property type="entry name" value="alpha/beta hydrolase"/>
    <property type="match status" value="1"/>
</dbReference>
<dbReference type="OrthoDB" id="4169718at2"/>
<feature type="domain" description="Thioesterase" evidence="2">
    <location>
        <begin position="15"/>
        <end position="237"/>
    </location>
</feature>
<evidence type="ECO:0000313" key="4">
    <source>
        <dbReference type="Proteomes" id="UP000294257"/>
    </source>
</evidence>
<dbReference type="GO" id="GO:0008610">
    <property type="term" value="P:lipid biosynthetic process"/>
    <property type="evidence" value="ECO:0007669"/>
    <property type="project" value="TreeGrafter"/>
</dbReference>
<dbReference type="EMBL" id="SGWQ01000001">
    <property type="protein sequence ID" value="RZS45021.1"/>
    <property type="molecule type" value="Genomic_DNA"/>
</dbReference>
<comment type="caution">
    <text evidence="3">The sequence shown here is derived from an EMBL/GenBank/DDBJ whole genome shotgun (WGS) entry which is preliminary data.</text>
</comment>
<organism evidence="3 4">
    <name type="scientific">Herbihabitans rhizosphaerae</name>
    <dbReference type="NCBI Taxonomy" id="1872711"/>
    <lineage>
        <taxon>Bacteria</taxon>
        <taxon>Bacillati</taxon>
        <taxon>Actinomycetota</taxon>
        <taxon>Actinomycetes</taxon>
        <taxon>Pseudonocardiales</taxon>
        <taxon>Pseudonocardiaceae</taxon>
        <taxon>Herbihabitans</taxon>
    </lineage>
</organism>
<dbReference type="Proteomes" id="UP000294257">
    <property type="component" value="Unassembled WGS sequence"/>
</dbReference>
<dbReference type="SUPFAM" id="SSF53474">
    <property type="entry name" value="alpha/beta-Hydrolases"/>
    <property type="match status" value="1"/>
</dbReference>
<proteinExistence type="inferred from homology"/>
<evidence type="ECO:0000256" key="1">
    <source>
        <dbReference type="ARBA" id="ARBA00007169"/>
    </source>
</evidence>
<gene>
    <name evidence="3" type="ORF">EV193_101905</name>
</gene>
<dbReference type="InterPro" id="IPR001031">
    <property type="entry name" value="Thioesterase"/>
</dbReference>
<name>A0A4Q7L8N0_9PSEU</name>
<dbReference type="AlphaFoldDB" id="A0A4Q7L8N0"/>
<sequence length="251" mass="28019">MTLRCYERRPGARLRLFCFPHAGGSASSFRTWPELLPADIETHAVQYPGRENRMRDPLVHRMDDLIAEIVDAVIALDDLPFAFFGHSMGAAVAYETAVALRDRGARRPVHLFASAREAPHLARGGDVHLRDEDGICAEIGRLGGTAGEVLKQRELRDLIVPVVRNDYRLIETYLPTIGPPLDHPVTVLRGDVDPEVTEDEALGWKTVAGDRFEVVVFAGDHFFLVPARENVVELVRRELRAHNETESGEIT</sequence>
<reference evidence="3 4" key="1">
    <citation type="submission" date="2019-02" db="EMBL/GenBank/DDBJ databases">
        <title>Genomic Encyclopedia of Type Strains, Phase IV (KMG-IV): sequencing the most valuable type-strain genomes for metagenomic binning, comparative biology and taxonomic classification.</title>
        <authorList>
            <person name="Goeker M."/>
        </authorList>
    </citation>
    <scope>NUCLEOTIDE SEQUENCE [LARGE SCALE GENOMIC DNA]</scope>
    <source>
        <strain evidence="3 4">DSM 101727</strain>
    </source>
</reference>
<dbReference type="InterPro" id="IPR029058">
    <property type="entry name" value="AB_hydrolase_fold"/>
</dbReference>
<dbReference type="PANTHER" id="PTHR11487">
    <property type="entry name" value="THIOESTERASE"/>
    <property type="match status" value="1"/>
</dbReference>
<dbReference type="Pfam" id="PF00975">
    <property type="entry name" value="Thioesterase"/>
    <property type="match status" value="1"/>
</dbReference>
<evidence type="ECO:0000313" key="3">
    <source>
        <dbReference type="EMBL" id="RZS45021.1"/>
    </source>
</evidence>
<accession>A0A4Q7L8N0</accession>